<feature type="transmembrane region" description="Helical" evidence="2">
    <location>
        <begin position="78"/>
        <end position="97"/>
    </location>
</feature>
<reference evidence="3 4" key="1">
    <citation type="submission" date="2019-03" db="EMBL/GenBank/DDBJ databases">
        <title>Genomic Encyclopedia of Type Strains, Phase IV (KMG-IV): sequencing the most valuable type-strain genomes for metagenomic binning, comparative biology and taxonomic classification.</title>
        <authorList>
            <person name="Goeker M."/>
        </authorList>
    </citation>
    <scope>NUCLEOTIDE SEQUENCE [LARGE SCALE GENOMIC DNA]</scope>
    <source>
        <strain evidence="3 4">DSM 100451</strain>
    </source>
</reference>
<dbReference type="STRING" id="1650663.GCA_001486665_01051"/>
<dbReference type="Proteomes" id="UP000295184">
    <property type="component" value="Unassembled WGS sequence"/>
</dbReference>
<keyword evidence="2" id="KW-0472">Membrane</keyword>
<evidence type="ECO:0000256" key="2">
    <source>
        <dbReference type="SAM" id="Phobius"/>
    </source>
</evidence>
<feature type="compositionally biased region" description="Polar residues" evidence="1">
    <location>
        <begin position="183"/>
        <end position="193"/>
    </location>
</feature>
<accession>A0A4R1QQN2</accession>
<dbReference type="EMBL" id="SLUM01000014">
    <property type="protein sequence ID" value="TCL56068.1"/>
    <property type="molecule type" value="Genomic_DNA"/>
</dbReference>
<dbReference type="Gene3D" id="1.10.10.1320">
    <property type="entry name" value="Anti-sigma factor, zinc-finger domain"/>
    <property type="match status" value="1"/>
</dbReference>
<dbReference type="InterPro" id="IPR041916">
    <property type="entry name" value="Anti_sigma_zinc_sf"/>
</dbReference>
<feature type="region of interest" description="Disordered" evidence="1">
    <location>
        <begin position="137"/>
        <end position="193"/>
    </location>
</feature>
<keyword evidence="2" id="KW-1133">Transmembrane helix</keyword>
<gene>
    <name evidence="3" type="ORF">EDD77_11422</name>
</gene>
<comment type="caution">
    <text evidence="3">The sequence shown here is derived from an EMBL/GenBank/DDBJ whole genome shotgun (WGS) entry which is preliminary data.</text>
</comment>
<protein>
    <submittedName>
        <fullName evidence="3">Uncharacterized protein</fullName>
    </submittedName>
</protein>
<keyword evidence="2" id="KW-0812">Transmembrane</keyword>
<dbReference type="AlphaFoldDB" id="A0A4R1QQN2"/>
<dbReference type="OrthoDB" id="1863751at2"/>
<evidence type="ECO:0000313" key="4">
    <source>
        <dbReference type="Proteomes" id="UP000295184"/>
    </source>
</evidence>
<name>A0A4R1QQN2_9FIRM</name>
<evidence type="ECO:0000256" key="1">
    <source>
        <dbReference type="SAM" id="MobiDB-lite"/>
    </source>
</evidence>
<organism evidence="3 4">
    <name type="scientific">Allofournierella massiliensis</name>
    <dbReference type="NCBI Taxonomy" id="1650663"/>
    <lineage>
        <taxon>Bacteria</taxon>
        <taxon>Bacillati</taxon>
        <taxon>Bacillota</taxon>
        <taxon>Clostridia</taxon>
        <taxon>Eubacteriales</taxon>
        <taxon>Oscillospiraceae</taxon>
        <taxon>Allofournierella</taxon>
    </lineage>
</organism>
<dbReference type="RefSeq" id="WP_058963519.1">
    <property type="nucleotide sequence ID" value="NZ_CABKVM010000014.1"/>
</dbReference>
<feature type="compositionally biased region" description="Acidic residues" evidence="1">
    <location>
        <begin position="163"/>
        <end position="176"/>
    </location>
</feature>
<proteinExistence type="predicted"/>
<sequence>MTELFLQNGHLSDEGLQALIDGTLDELQRLEAAEHLSFCDECLTRYTALLTGDVLEEPEQDVTLPVMRRLRRRAVKSAWNRYAAAAAAVVITAGLWYSGVFGGAMEALAIQPPALEQTAQAQEPGPLGQLLERIGVADGGEPARPDNGLGPEHRPANVHQLDDPEEAGPDEPDDTENGGLGQWLSQLINRQDN</sequence>
<evidence type="ECO:0000313" key="3">
    <source>
        <dbReference type="EMBL" id="TCL56068.1"/>
    </source>
</evidence>